<keyword evidence="4" id="KW-0274">FAD</keyword>
<dbReference type="Gene3D" id="3.30.9.10">
    <property type="entry name" value="D-Amino Acid Oxidase, subunit A, domain 2"/>
    <property type="match status" value="1"/>
</dbReference>
<reference evidence="7" key="1">
    <citation type="submission" date="2021-04" db="EMBL/GenBank/DDBJ databases">
        <authorList>
            <consortium name="Molecular Ecology Group"/>
        </authorList>
    </citation>
    <scope>NUCLEOTIDE SEQUENCE</scope>
</reference>
<dbReference type="NCBIfam" id="NF008425">
    <property type="entry name" value="PRK11259.1"/>
    <property type="match status" value="1"/>
</dbReference>
<protein>
    <recommendedName>
        <fullName evidence="6">FAD dependent oxidoreductase domain-containing protein</fullName>
    </recommendedName>
</protein>
<comment type="cofactor">
    <cofactor evidence="1">
        <name>FAD</name>
        <dbReference type="ChEBI" id="CHEBI:57692"/>
    </cofactor>
</comment>
<feature type="non-terminal residue" evidence="7">
    <location>
        <position position="345"/>
    </location>
</feature>
<dbReference type="GO" id="GO:0050660">
    <property type="term" value="F:flavin adenine dinucleotide binding"/>
    <property type="evidence" value="ECO:0007669"/>
    <property type="project" value="InterPro"/>
</dbReference>
<evidence type="ECO:0000256" key="1">
    <source>
        <dbReference type="ARBA" id="ARBA00001974"/>
    </source>
</evidence>
<dbReference type="PANTHER" id="PTHR10961">
    <property type="entry name" value="PEROXISOMAL SARCOSINE OXIDASE"/>
    <property type="match status" value="1"/>
</dbReference>
<accession>A0A8S3ZV91</accession>
<gene>
    <name evidence="7" type="ORF">CUNI_LOCUS18937</name>
</gene>
<dbReference type="Gene3D" id="3.50.50.60">
    <property type="entry name" value="FAD/NAD(P)-binding domain"/>
    <property type="match status" value="1"/>
</dbReference>
<dbReference type="GO" id="GO:0008115">
    <property type="term" value="F:sarcosine oxidase activity"/>
    <property type="evidence" value="ECO:0007669"/>
    <property type="project" value="TreeGrafter"/>
</dbReference>
<evidence type="ECO:0000256" key="5">
    <source>
        <dbReference type="ARBA" id="ARBA00023002"/>
    </source>
</evidence>
<comment type="similarity">
    <text evidence="2">Belongs to the MSOX/MTOX family.</text>
</comment>
<name>A0A8S3ZV91_9EUPU</name>
<dbReference type="Pfam" id="PF01266">
    <property type="entry name" value="DAO"/>
    <property type="match status" value="1"/>
</dbReference>
<dbReference type="SUPFAM" id="SSF54373">
    <property type="entry name" value="FAD-linked reductases, C-terminal domain"/>
    <property type="match status" value="1"/>
</dbReference>
<feature type="domain" description="FAD dependent oxidoreductase" evidence="6">
    <location>
        <begin position="9"/>
        <end position="345"/>
    </location>
</feature>
<dbReference type="Proteomes" id="UP000678393">
    <property type="component" value="Unassembled WGS sequence"/>
</dbReference>
<evidence type="ECO:0000259" key="6">
    <source>
        <dbReference type="Pfam" id="PF01266"/>
    </source>
</evidence>
<dbReference type="OrthoDB" id="424974at2759"/>
<dbReference type="PANTHER" id="PTHR10961:SF46">
    <property type="entry name" value="PEROXISOMAL SARCOSINE OXIDASE"/>
    <property type="match status" value="1"/>
</dbReference>
<dbReference type="InterPro" id="IPR006076">
    <property type="entry name" value="FAD-dep_OxRdtase"/>
</dbReference>
<dbReference type="GO" id="GO:0050031">
    <property type="term" value="F:L-pipecolate oxidase activity"/>
    <property type="evidence" value="ECO:0007669"/>
    <property type="project" value="TreeGrafter"/>
</dbReference>
<dbReference type="GO" id="GO:0033514">
    <property type="term" value="P:L-lysine catabolic process to acetyl-CoA via L-pipecolate"/>
    <property type="evidence" value="ECO:0007669"/>
    <property type="project" value="TreeGrafter"/>
</dbReference>
<comment type="caution">
    <text evidence="7">The sequence shown here is derived from an EMBL/GenBank/DDBJ whole genome shotgun (WGS) entry which is preliminary data.</text>
</comment>
<dbReference type="EMBL" id="CAJHNH020006157">
    <property type="protein sequence ID" value="CAG5133379.1"/>
    <property type="molecule type" value="Genomic_DNA"/>
</dbReference>
<dbReference type="InterPro" id="IPR045170">
    <property type="entry name" value="MTOX"/>
</dbReference>
<evidence type="ECO:0000313" key="7">
    <source>
        <dbReference type="EMBL" id="CAG5133379.1"/>
    </source>
</evidence>
<evidence type="ECO:0000256" key="2">
    <source>
        <dbReference type="ARBA" id="ARBA00010989"/>
    </source>
</evidence>
<dbReference type="SUPFAM" id="SSF51905">
    <property type="entry name" value="FAD/NAD(P)-binding domain"/>
    <property type="match status" value="1"/>
</dbReference>
<keyword evidence="3" id="KW-0285">Flavoprotein</keyword>
<organism evidence="7 8">
    <name type="scientific">Candidula unifasciata</name>
    <dbReference type="NCBI Taxonomy" id="100452"/>
    <lineage>
        <taxon>Eukaryota</taxon>
        <taxon>Metazoa</taxon>
        <taxon>Spiralia</taxon>
        <taxon>Lophotrochozoa</taxon>
        <taxon>Mollusca</taxon>
        <taxon>Gastropoda</taxon>
        <taxon>Heterobranchia</taxon>
        <taxon>Euthyneura</taxon>
        <taxon>Panpulmonata</taxon>
        <taxon>Eupulmonata</taxon>
        <taxon>Stylommatophora</taxon>
        <taxon>Helicina</taxon>
        <taxon>Helicoidea</taxon>
        <taxon>Geomitridae</taxon>
        <taxon>Candidula</taxon>
    </lineage>
</organism>
<dbReference type="GO" id="GO:0005777">
    <property type="term" value="C:peroxisome"/>
    <property type="evidence" value="ECO:0007669"/>
    <property type="project" value="TreeGrafter"/>
</dbReference>
<evidence type="ECO:0000256" key="3">
    <source>
        <dbReference type="ARBA" id="ARBA00022630"/>
    </source>
</evidence>
<keyword evidence="8" id="KW-1185">Reference proteome</keyword>
<dbReference type="InterPro" id="IPR036188">
    <property type="entry name" value="FAD/NAD-bd_sf"/>
</dbReference>
<evidence type="ECO:0000313" key="8">
    <source>
        <dbReference type="Proteomes" id="UP000678393"/>
    </source>
</evidence>
<dbReference type="AlphaFoldDB" id="A0A8S3ZV91"/>
<keyword evidence="5" id="KW-0560">Oxidoreductase</keyword>
<sequence length="345" mass="37885">MTSSKADYDVIVIGAGIEGSASAYTLSKTGRSVLLLDQFPLPHSRGSSHGQSRITRYAYEDGFYVRMMVDAFPLWTQLEQESGSQLFINCGVLDLRTENSPGMKRVLEALTAHNVRYETLSPEQLQQRYPAVRAGDKSAAIFDPSGGILRADKALQAFQQVFLRHGGVIRDNETVTSVTPGSDVTVNTNRGQYTAHSVVIATGAWASRLCSSLGLQLPLKPIRIGVYYCKANEHQFSSHQFPCFIDCRGVTEGFLVYGLPMSEYPGLVKVCSYQGPDINPDERDRETDDTWVDKAVPQIAASLLPGLDGTPSIKEYCIYTNTPDGHPVIDRHPQYPNIVIAAGFS</sequence>
<proteinExistence type="inferred from homology"/>
<evidence type="ECO:0000256" key="4">
    <source>
        <dbReference type="ARBA" id="ARBA00022827"/>
    </source>
</evidence>